<keyword evidence="4" id="KW-0410">Iron transport</keyword>
<evidence type="ECO:0000313" key="17">
    <source>
        <dbReference type="Proteomes" id="UP000635384"/>
    </source>
</evidence>
<keyword evidence="6" id="KW-0408">Iron</keyword>
<keyword evidence="2 11" id="KW-0813">Transport</keyword>
<evidence type="ECO:0000256" key="9">
    <source>
        <dbReference type="ARBA" id="ARBA00023136"/>
    </source>
</evidence>
<dbReference type="InterPro" id="IPR000531">
    <property type="entry name" value="Beta-barrel_TonB"/>
</dbReference>
<evidence type="ECO:0000256" key="11">
    <source>
        <dbReference type="PROSITE-ProRule" id="PRU01360"/>
    </source>
</evidence>
<dbReference type="PANTHER" id="PTHR32552">
    <property type="entry name" value="FERRICHROME IRON RECEPTOR-RELATED"/>
    <property type="match status" value="1"/>
</dbReference>
<keyword evidence="16" id="KW-0675">Receptor</keyword>
<feature type="domain" description="TonB-dependent receptor-like beta-barrel" evidence="14">
    <location>
        <begin position="266"/>
        <end position="725"/>
    </location>
</feature>
<evidence type="ECO:0000259" key="14">
    <source>
        <dbReference type="Pfam" id="PF00593"/>
    </source>
</evidence>
<feature type="chain" id="PRO_5046855723" evidence="13">
    <location>
        <begin position="28"/>
        <end position="758"/>
    </location>
</feature>
<dbReference type="Proteomes" id="UP000635384">
    <property type="component" value="Unassembled WGS sequence"/>
</dbReference>
<dbReference type="SUPFAM" id="SSF56935">
    <property type="entry name" value="Porins"/>
    <property type="match status" value="1"/>
</dbReference>
<dbReference type="InterPro" id="IPR012910">
    <property type="entry name" value="Plug_dom"/>
</dbReference>
<evidence type="ECO:0000256" key="10">
    <source>
        <dbReference type="ARBA" id="ARBA00023237"/>
    </source>
</evidence>
<keyword evidence="8 12" id="KW-0798">TonB box</keyword>
<evidence type="ECO:0000256" key="12">
    <source>
        <dbReference type="RuleBase" id="RU003357"/>
    </source>
</evidence>
<evidence type="ECO:0000259" key="15">
    <source>
        <dbReference type="Pfam" id="PF07715"/>
    </source>
</evidence>
<dbReference type="RefSeq" id="WP_190788174.1">
    <property type="nucleotide sequence ID" value="NZ_JACXLC010000001.1"/>
</dbReference>
<evidence type="ECO:0000256" key="2">
    <source>
        <dbReference type="ARBA" id="ARBA00022448"/>
    </source>
</evidence>
<evidence type="ECO:0000256" key="3">
    <source>
        <dbReference type="ARBA" id="ARBA00022452"/>
    </source>
</evidence>
<evidence type="ECO:0000256" key="1">
    <source>
        <dbReference type="ARBA" id="ARBA00004571"/>
    </source>
</evidence>
<evidence type="ECO:0000256" key="8">
    <source>
        <dbReference type="ARBA" id="ARBA00023077"/>
    </source>
</evidence>
<evidence type="ECO:0000256" key="5">
    <source>
        <dbReference type="ARBA" id="ARBA00022692"/>
    </source>
</evidence>
<organism evidence="16 17">
    <name type="scientific">Erythrobacter rubeus</name>
    <dbReference type="NCBI Taxonomy" id="2760803"/>
    <lineage>
        <taxon>Bacteria</taxon>
        <taxon>Pseudomonadati</taxon>
        <taxon>Pseudomonadota</taxon>
        <taxon>Alphaproteobacteria</taxon>
        <taxon>Sphingomonadales</taxon>
        <taxon>Erythrobacteraceae</taxon>
        <taxon>Erythrobacter/Porphyrobacter group</taxon>
        <taxon>Erythrobacter</taxon>
    </lineage>
</organism>
<evidence type="ECO:0000256" key="4">
    <source>
        <dbReference type="ARBA" id="ARBA00022496"/>
    </source>
</evidence>
<dbReference type="Pfam" id="PF07715">
    <property type="entry name" value="Plug"/>
    <property type="match status" value="1"/>
</dbReference>
<reference evidence="16 17" key="1">
    <citation type="submission" date="2020-09" db="EMBL/GenBank/DDBJ databases">
        <authorList>
            <person name="Yoon J.-W."/>
        </authorList>
    </citation>
    <scope>NUCLEOTIDE SEQUENCE [LARGE SCALE GENOMIC DNA]</scope>
    <source>
        <strain evidence="16 17">KMU-140</strain>
    </source>
</reference>
<evidence type="ECO:0000256" key="7">
    <source>
        <dbReference type="ARBA" id="ARBA00023065"/>
    </source>
</evidence>
<dbReference type="Pfam" id="PF00593">
    <property type="entry name" value="TonB_dep_Rec_b-barrel"/>
    <property type="match status" value="1"/>
</dbReference>
<keyword evidence="5 11" id="KW-0812">Transmembrane</keyword>
<dbReference type="Gene3D" id="2.40.170.20">
    <property type="entry name" value="TonB-dependent receptor, beta-barrel domain"/>
    <property type="match status" value="1"/>
</dbReference>
<feature type="signal peptide" evidence="13">
    <location>
        <begin position="1"/>
        <end position="27"/>
    </location>
</feature>
<dbReference type="EMBL" id="JACXLC010000001">
    <property type="protein sequence ID" value="MBD2842733.1"/>
    <property type="molecule type" value="Genomic_DNA"/>
</dbReference>
<keyword evidence="10 11" id="KW-0998">Cell outer membrane</keyword>
<dbReference type="InterPro" id="IPR036942">
    <property type="entry name" value="Beta-barrel_TonB_sf"/>
</dbReference>
<dbReference type="PROSITE" id="PS52016">
    <property type="entry name" value="TONB_DEPENDENT_REC_3"/>
    <property type="match status" value="1"/>
</dbReference>
<evidence type="ECO:0000313" key="16">
    <source>
        <dbReference type="EMBL" id="MBD2842733.1"/>
    </source>
</evidence>
<comment type="caution">
    <text evidence="16">The sequence shown here is derived from an EMBL/GenBank/DDBJ whole genome shotgun (WGS) entry which is preliminary data.</text>
</comment>
<keyword evidence="17" id="KW-1185">Reference proteome</keyword>
<comment type="subcellular location">
    <subcellularLocation>
        <location evidence="1 11">Cell outer membrane</location>
        <topology evidence="1 11">Multi-pass membrane protein</topology>
    </subcellularLocation>
</comment>
<proteinExistence type="inferred from homology"/>
<dbReference type="PANTHER" id="PTHR32552:SF81">
    <property type="entry name" value="TONB-DEPENDENT OUTER MEMBRANE RECEPTOR"/>
    <property type="match status" value="1"/>
</dbReference>
<dbReference type="InterPro" id="IPR039426">
    <property type="entry name" value="TonB-dep_rcpt-like"/>
</dbReference>
<keyword evidence="9 11" id="KW-0472">Membrane</keyword>
<keyword evidence="3 11" id="KW-1134">Transmembrane beta strand</keyword>
<gene>
    <name evidence="16" type="ORF">IB285_10735</name>
</gene>
<evidence type="ECO:0000256" key="6">
    <source>
        <dbReference type="ARBA" id="ARBA00023004"/>
    </source>
</evidence>
<comment type="similarity">
    <text evidence="11 12">Belongs to the TonB-dependent receptor family.</text>
</comment>
<accession>A0ABR8KUI7</accession>
<sequence length="758" mass="82614">MSSHLKPISVSKWALLAPFFLPSAVWAQEAEETETDEASAGLDVILVTATKDVEDAQDVPISLSVVDSESLTLFRGGGDDTLFLSGRVPSLNIETSFGRIFPRPGIRGLNNTDFDFNASQPVSYVYDEVVWENPVLKGFPVFDLARVEVLRGPQGTLFGRNTPAGVLKFESAKPEDDFDAYATASYGRFDTVQLEGAVNIPINDVASLRLSAIYQERDDFIENVIDDDPRADAGGYEDFAYRAQLLLKPTDNFAWLINAHGRHLTDGQTSFQANAFLPGSNDPRPGFDRTVTFADAQRFSVLDTDTFGITSRADWNIGGVDLTYIFGWETAEAFSRGDVDGGFGAAFLPTGGGPGLIPFPAESGDGIDDLDQITHEVRITNADAERLNWTAGFYYFDEDLDISSFSFDTLAGGIENGSAFQSQDTTSWAVFGAVDYELTDRLTFAGGVRYTDDDRNFVAERVVGTFGAPPAGPSTRDVGDDEISFDLALTYELSEDVNVFAKIARGFRAPSIQGRILFAPITPTFDGITVADTETIISYEAGLKSNFLDGRGRFNLTGYVYSIDDQQLTAIGGAGNFNQLVNIDQGLGYGIEAELDFALTDALTLSSNFSWNETEIKDETAQTAPCGSATPCTVLDPIDRATGNALIDGNPFPQSPRFIANAVLQYNRQIGPGEFFATTDWSYRSSSNIFLYDSVEFEAEPQVLGGLRVGYQLDSWTIAGWARNITNTVGTVSAIDFNNLSGIFNQPRTYGVEIGWRY</sequence>
<keyword evidence="13" id="KW-0732">Signal</keyword>
<protein>
    <submittedName>
        <fullName evidence="16">TonB-dependent receptor</fullName>
    </submittedName>
</protein>
<feature type="domain" description="TonB-dependent receptor plug" evidence="15">
    <location>
        <begin position="56"/>
        <end position="166"/>
    </location>
</feature>
<evidence type="ECO:0000256" key="13">
    <source>
        <dbReference type="SAM" id="SignalP"/>
    </source>
</evidence>
<name>A0ABR8KUI7_9SPHN</name>
<keyword evidence="7" id="KW-0406">Ion transport</keyword>